<protein>
    <recommendedName>
        <fullName evidence="3">Tail terminator</fullName>
    </recommendedName>
</protein>
<dbReference type="EMBL" id="FOQG01000014">
    <property type="protein sequence ID" value="SFI86892.1"/>
    <property type="molecule type" value="Genomic_DNA"/>
</dbReference>
<dbReference type="AlphaFoldDB" id="A0A1I3LQC3"/>
<accession>A0A1I3LQC3</accession>
<dbReference type="Proteomes" id="UP000198649">
    <property type="component" value="Unassembled WGS sequence"/>
</dbReference>
<evidence type="ECO:0000313" key="2">
    <source>
        <dbReference type="Proteomes" id="UP000198649"/>
    </source>
</evidence>
<evidence type="ECO:0008006" key="3">
    <source>
        <dbReference type="Google" id="ProtNLM"/>
    </source>
</evidence>
<dbReference type="STRING" id="1005945.SAMN05216561_11455"/>
<dbReference type="RefSeq" id="WP_091115399.1">
    <property type="nucleotide sequence ID" value="NZ_BKAF01000017.1"/>
</dbReference>
<organism evidence="1 2">
    <name type="scientific">Nocardioides psychrotolerans</name>
    <dbReference type="NCBI Taxonomy" id="1005945"/>
    <lineage>
        <taxon>Bacteria</taxon>
        <taxon>Bacillati</taxon>
        <taxon>Actinomycetota</taxon>
        <taxon>Actinomycetes</taxon>
        <taxon>Propionibacteriales</taxon>
        <taxon>Nocardioidaceae</taxon>
        <taxon>Nocardioides</taxon>
    </lineage>
</organism>
<gene>
    <name evidence="1" type="ORF">SAMN05216561_11455</name>
</gene>
<reference evidence="1 2" key="1">
    <citation type="submission" date="2016-10" db="EMBL/GenBank/DDBJ databases">
        <authorList>
            <person name="de Groot N.N."/>
        </authorList>
    </citation>
    <scope>NUCLEOTIDE SEQUENCE [LARGE SCALE GENOMIC DNA]</scope>
    <source>
        <strain evidence="1 2">CGMCC 1.11156</strain>
    </source>
</reference>
<proteinExistence type="predicted"/>
<sequence>MPEISRRLVAVAVATRLVGVTNATGYVGKVSALSGLPGVTGTPDSPPVKSASDARVKPYFVLFPGAGTPGPETDLGDSVVDLDLPFQLTVAGGDLYDVLALADRVHAALHRWAPVVDGHQCGPLRVPPGYAPGVVLTDRDFTPHRLYTPLQYQLTAHT</sequence>
<name>A0A1I3LQC3_9ACTN</name>
<evidence type="ECO:0000313" key="1">
    <source>
        <dbReference type="EMBL" id="SFI86892.1"/>
    </source>
</evidence>
<dbReference type="OrthoDB" id="5145003at2"/>
<keyword evidence="2" id="KW-1185">Reference proteome</keyword>